<proteinExistence type="predicted"/>
<dbReference type="AlphaFoldDB" id="A0A0D3IPF0"/>
<dbReference type="PaxDb" id="2903-EOD13135"/>
<reference evidence="2" key="2">
    <citation type="submission" date="2024-10" db="UniProtKB">
        <authorList>
            <consortium name="EnsemblProtists"/>
        </authorList>
    </citation>
    <scope>IDENTIFICATION</scope>
</reference>
<dbReference type="KEGG" id="ehx:EMIHUDRAFT_212872"/>
<dbReference type="GeneID" id="17259317"/>
<feature type="domain" description="Methyltransferase type 11" evidence="1">
    <location>
        <begin position="21"/>
        <end position="89"/>
    </location>
</feature>
<dbReference type="Proteomes" id="UP000013827">
    <property type="component" value="Unassembled WGS sequence"/>
</dbReference>
<dbReference type="InterPro" id="IPR029063">
    <property type="entry name" value="SAM-dependent_MTases_sf"/>
</dbReference>
<dbReference type="RefSeq" id="XP_005765564.1">
    <property type="nucleotide sequence ID" value="XM_005765507.1"/>
</dbReference>
<sequence>MDDNALEAAATRSFRAKHEALTRLLAPTCGRVHAFDRSAGALAVARAASAAAAHISFDEADARCLPLPDGSVDVALAGWALSYLKSEHEVWHADGSYGGAWREEASPRRDGSHLYAHYTARGFSQRVVRTDYRFESRRAALATLGFFFGKGVARRAEASPFAERRAERWLSAVRRVNLRVTRLLQALLADVADDGEACFVPECTGVWWRVKHCETTQ</sequence>
<reference evidence="3" key="1">
    <citation type="journal article" date="2013" name="Nature">
        <title>Pan genome of the phytoplankton Emiliania underpins its global distribution.</title>
        <authorList>
            <person name="Read B.A."/>
            <person name="Kegel J."/>
            <person name="Klute M.J."/>
            <person name="Kuo A."/>
            <person name="Lefebvre S.C."/>
            <person name="Maumus F."/>
            <person name="Mayer C."/>
            <person name="Miller J."/>
            <person name="Monier A."/>
            <person name="Salamov A."/>
            <person name="Young J."/>
            <person name="Aguilar M."/>
            <person name="Claverie J.M."/>
            <person name="Frickenhaus S."/>
            <person name="Gonzalez K."/>
            <person name="Herman E.K."/>
            <person name="Lin Y.C."/>
            <person name="Napier J."/>
            <person name="Ogata H."/>
            <person name="Sarno A.F."/>
            <person name="Shmutz J."/>
            <person name="Schroeder D."/>
            <person name="de Vargas C."/>
            <person name="Verret F."/>
            <person name="von Dassow P."/>
            <person name="Valentin K."/>
            <person name="Van de Peer Y."/>
            <person name="Wheeler G."/>
            <person name="Dacks J.B."/>
            <person name="Delwiche C.F."/>
            <person name="Dyhrman S.T."/>
            <person name="Glockner G."/>
            <person name="John U."/>
            <person name="Richards T."/>
            <person name="Worden A.Z."/>
            <person name="Zhang X."/>
            <person name="Grigoriev I.V."/>
            <person name="Allen A.E."/>
            <person name="Bidle K."/>
            <person name="Borodovsky M."/>
            <person name="Bowler C."/>
            <person name="Brownlee C."/>
            <person name="Cock J.M."/>
            <person name="Elias M."/>
            <person name="Gladyshev V.N."/>
            <person name="Groth M."/>
            <person name="Guda C."/>
            <person name="Hadaegh A."/>
            <person name="Iglesias-Rodriguez M.D."/>
            <person name="Jenkins J."/>
            <person name="Jones B.M."/>
            <person name="Lawson T."/>
            <person name="Leese F."/>
            <person name="Lindquist E."/>
            <person name="Lobanov A."/>
            <person name="Lomsadze A."/>
            <person name="Malik S.B."/>
            <person name="Marsh M.E."/>
            <person name="Mackinder L."/>
            <person name="Mock T."/>
            <person name="Mueller-Roeber B."/>
            <person name="Pagarete A."/>
            <person name="Parker M."/>
            <person name="Probert I."/>
            <person name="Quesneville H."/>
            <person name="Raines C."/>
            <person name="Rensing S.A."/>
            <person name="Riano-Pachon D.M."/>
            <person name="Richier S."/>
            <person name="Rokitta S."/>
            <person name="Shiraiwa Y."/>
            <person name="Soanes D.M."/>
            <person name="van der Giezen M."/>
            <person name="Wahlund T.M."/>
            <person name="Williams B."/>
            <person name="Wilson W."/>
            <person name="Wolfe G."/>
            <person name="Wurch L.L."/>
        </authorList>
    </citation>
    <scope>NUCLEOTIDE SEQUENCE</scope>
</reference>
<accession>A0A0D3IPF0</accession>
<name>A0A0D3IPF0_EMIH1</name>
<dbReference type="HOGENOM" id="CLU_1274325_0_0_1"/>
<dbReference type="EnsemblProtists" id="EOD13135">
    <property type="protein sequence ID" value="EOD13135"/>
    <property type="gene ID" value="EMIHUDRAFT_212872"/>
</dbReference>
<evidence type="ECO:0000313" key="3">
    <source>
        <dbReference type="Proteomes" id="UP000013827"/>
    </source>
</evidence>
<organism evidence="2 3">
    <name type="scientific">Emiliania huxleyi (strain CCMP1516)</name>
    <dbReference type="NCBI Taxonomy" id="280463"/>
    <lineage>
        <taxon>Eukaryota</taxon>
        <taxon>Haptista</taxon>
        <taxon>Haptophyta</taxon>
        <taxon>Prymnesiophyceae</taxon>
        <taxon>Isochrysidales</taxon>
        <taxon>Noelaerhabdaceae</taxon>
        <taxon>Emiliania</taxon>
    </lineage>
</organism>
<dbReference type="InterPro" id="IPR013216">
    <property type="entry name" value="Methyltransf_11"/>
</dbReference>
<protein>
    <recommendedName>
        <fullName evidence="1">Methyltransferase type 11 domain-containing protein</fullName>
    </recommendedName>
</protein>
<keyword evidence="3" id="KW-1185">Reference proteome</keyword>
<evidence type="ECO:0000313" key="2">
    <source>
        <dbReference type="EnsemblProtists" id="EOD13135"/>
    </source>
</evidence>
<dbReference type="GO" id="GO:0008757">
    <property type="term" value="F:S-adenosylmethionine-dependent methyltransferase activity"/>
    <property type="evidence" value="ECO:0007669"/>
    <property type="project" value="InterPro"/>
</dbReference>
<dbReference type="Gene3D" id="3.40.50.150">
    <property type="entry name" value="Vaccinia Virus protein VP39"/>
    <property type="match status" value="1"/>
</dbReference>
<evidence type="ECO:0000259" key="1">
    <source>
        <dbReference type="Pfam" id="PF08241"/>
    </source>
</evidence>
<dbReference type="Pfam" id="PF08241">
    <property type="entry name" value="Methyltransf_11"/>
    <property type="match status" value="1"/>
</dbReference>
<dbReference type="SUPFAM" id="SSF53335">
    <property type="entry name" value="S-adenosyl-L-methionine-dependent methyltransferases"/>
    <property type="match status" value="1"/>
</dbReference>